<protein>
    <recommendedName>
        <fullName evidence="3">NADAR domain-containing protein</fullName>
    </recommendedName>
</protein>
<organism evidence="4 5">
    <name type="scientific">Pseudonocardia sediminis</name>
    <dbReference type="NCBI Taxonomy" id="1397368"/>
    <lineage>
        <taxon>Bacteria</taxon>
        <taxon>Bacillati</taxon>
        <taxon>Actinomycetota</taxon>
        <taxon>Actinomycetes</taxon>
        <taxon>Pseudonocardiales</taxon>
        <taxon>Pseudonocardiaceae</taxon>
        <taxon>Pseudonocardia</taxon>
    </lineage>
</organism>
<proteinExistence type="predicted"/>
<comment type="catalytic activity">
    <reaction evidence="1">
        <text>5-amino-6-(5-phospho-D-ribosylamino)uracil + H2O = 5,6-diaminouracil + D-ribose 5-phosphate</text>
        <dbReference type="Rhea" id="RHEA:55020"/>
        <dbReference type="ChEBI" id="CHEBI:15377"/>
        <dbReference type="ChEBI" id="CHEBI:46252"/>
        <dbReference type="ChEBI" id="CHEBI:58453"/>
        <dbReference type="ChEBI" id="CHEBI:78346"/>
    </reaction>
</comment>
<dbReference type="InterPro" id="IPR012816">
    <property type="entry name" value="NADAR"/>
</dbReference>
<dbReference type="EMBL" id="SHKL01000001">
    <property type="protein sequence ID" value="RZT87083.1"/>
    <property type="molecule type" value="Genomic_DNA"/>
</dbReference>
<dbReference type="InterPro" id="IPR037238">
    <property type="entry name" value="YbiA-like_sf"/>
</dbReference>
<dbReference type="Proteomes" id="UP000291591">
    <property type="component" value="Unassembled WGS sequence"/>
</dbReference>
<accession>A0A4Q7V351</accession>
<reference evidence="4 5" key="1">
    <citation type="submission" date="2019-02" db="EMBL/GenBank/DDBJ databases">
        <title>Sequencing the genomes of 1000 actinobacteria strains.</title>
        <authorList>
            <person name="Klenk H.-P."/>
        </authorList>
    </citation>
    <scope>NUCLEOTIDE SEQUENCE [LARGE SCALE GENOMIC DNA]</scope>
    <source>
        <strain evidence="4 5">DSM 45779</strain>
    </source>
</reference>
<name>A0A4Q7V351_PSEST</name>
<dbReference type="Pfam" id="PF08719">
    <property type="entry name" value="NADAR"/>
    <property type="match status" value="1"/>
</dbReference>
<comment type="caution">
    <text evidence="4">The sequence shown here is derived from an EMBL/GenBank/DDBJ whole genome shotgun (WGS) entry which is preliminary data.</text>
</comment>
<evidence type="ECO:0000256" key="2">
    <source>
        <dbReference type="ARBA" id="ARBA00000751"/>
    </source>
</evidence>
<evidence type="ECO:0000313" key="5">
    <source>
        <dbReference type="Proteomes" id="UP000291591"/>
    </source>
</evidence>
<dbReference type="RefSeq" id="WP_130291279.1">
    <property type="nucleotide sequence ID" value="NZ_SHKL01000001.1"/>
</dbReference>
<dbReference type="OrthoDB" id="67297at2"/>
<dbReference type="CDD" id="cd15457">
    <property type="entry name" value="NADAR"/>
    <property type="match status" value="1"/>
</dbReference>
<dbReference type="NCBIfam" id="TIGR02464">
    <property type="entry name" value="ribofla_fusion"/>
    <property type="match status" value="1"/>
</dbReference>
<comment type="catalytic activity">
    <reaction evidence="2">
        <text>2,5-diamino-6-hydroxy-4-(5-phosphoribosylamino)-pyrimidine + H2O = 2,5,6-triamino-4-hydroxypyrimidine + D-ribose 5-phosphate</text>
        <dbReference type="Rhea" id="RHEA:23436"/>
        <dbReference type="ChEBI" id="CHEBI:15377"/>
        <dbReference type="ChEBI" id="CHEBI:58614"/>
        <dbReference type="ChEBI" id="CHEBI:78346"/>
        <dbReference type="ChEBI" id="CHEBI:137796"/>
    </reaction>
</comment>
<evidence type="ECO:0000256" key="1">
    <source>
        <dbReference type="ARBA" id="ARBA00000022"/>
    </source>
</evidence>
<dbReference type="SUPFAM" id="SSF143990">
    <property type="entry name" value="YbiA-like"/>
    <property type="match status" value="1"/>
</dbReference>
<dbReference type="Gene3D" id="1.10.357.40">
    <property type="entry name" value="YbiA-like"/>
    <property type="match status" value="1"/>
</dbReference>
<feature type="domain" description="NADAR" evidence="3">
    <location>
        <begin position="39"/>
        <end position="181"/>
    </location>
</feature>
<sequence>MLPRDRTELLTAIETGRAFSYLPFYGQTAEPGVPAGPWVLSQWWPAAFTVDGRTYPTAEHWMMERKADLFGDAETGARVLAAGSPAEAKQLGREVRGFDSGVWREHRSGIVVRGNEAKFGQDEVLAGYLRSTGDAVIVEASPVDRVWGVGRAVDDPAAVDPRRWDGENLLGFALMTVRDGLTARA</sequence>
<evidence type="ECO:0000313" key="4">
    <source>
        <dbReference type="EMBL" id="RZT87083.1"/>
    </source>
</evidence>
<keyword evidence="5" id="KW-1185">Reference proteome</keyword>
<gene>
    <name evidence="4" type="ORF">EV383_3990</name>
</gene>
<dbReference type="AlphaFoldDB" id="A0A4Q7V351"/>
<evidence type="ECO:0000259" key="3">
    <source>
        <dbReference type="Pfam" id="PF08719"/>
    </source>
</evidence>